<dbReference type="EMBL" id="BMDX01000002">
    <property type="protein sequence ID" value="GGA66815.1"/>
    <property type="molecule type" value="Genomic_DNA"/>
</dbReference>
<dbReference type="OrthoDB" id="5718990at2"/>
<dbReference type="Pfam" id="PF00356">
    <property type="entry name" value="LacI"/>
    <property type="match status" value="1"/>
</dbReference>
<evidence type="ECO:0000256" key="1">
    <source>
        <dbReference type="ARBA" id="ARBA00022491"/>
    </source>
</evidence>
<dbReference type="CDD" id="cd01392">
    <property type="entry name" value="HTH_LacI"/>
    <property type="match status" value="1"/>
</dbReference>
<dbReference type="SUPFAM" id="SSF53822">
    <property type="entry name" value="Periplasmic binding protein-like I"/>
    <property type="match status" value="1"/>
</dbReference>
<evidence type="ECO:0000256" key="3">
    <source>
        <dbReference type="ARBA" id="ARBA00023125"/>
    </source>
</evidence>
<name>A0A8J2U2J2_9GAMM</name>
<evidence type="ECO:0000256" key="4">
    <source>
        <dbReference type="ARBA" id="ARBA00023163"/>
    </source>
</evidence>
<reference evidence="7" key="1">
    <citation type="journal article" date="2019" name="Int. J. Syst. Evol. Microbiol.">
        <title>The Global Catalogue of Microorganisms (GCM) 10K type strain sequencing project: providing services to taxonomists for standard genome sequencing and annotation.</title>
        <authorList>
            <consortium name="The Broad Institute Genomics Platform"/>
            <consortium name="The Broad Institute Genome Sequencing Center for Infectious Disease"/>
            <person name="Wu L."/>
            <person name="Ma J."/>
        </authorList>
    </citation>
    <scope>NUCLEOTIDE SEQUENCE [LARGE SCALE GENOMIC DNA]</scope>
    <source>
        <strain evidence="7">CGMCC 1.10130</strain>
    </source>
</reference>
<dbReference type="GO" id="GO:0000976">
    <property type="term" value="F:transcription cis-regulatory region binding"/>
    <property type="evidence" value="ECO:0007669"/>
    <property type="project" value="TreeGrafter"/>
</dbReference>
<dbReference type="InterPro" id="IPR028082">
    <property type="entry name" value="Peripla_BP_I"/>
</dbReference>
<dbReference type="Pfam" id="PF13377">
    <property type="entry name" value="Peripla_BP_3"/>
    <property type="match status" value="1"/>
</dbReference>
<gene>
    <name evidence="6" type="ORF">GCM10011369_05500</name>
</gene>
<keyword evidence="7" id="KW-1185">Reference proteome</keyword>
<sequence>MAKVGIKDIARIANVSLATVSRTLRTPDLVQEATRQRVLDAVAESGYRPNRMGMNLRTQRTGNIMVVIPDITNPFNADLIRSIEETASSHGYAVLLGDTQSSPESEKQYVDLVEVGQADGLLYFSGRNPFNINPDKPLLDQIPTMVNSNEELDLEGIDKVLLDNAKAAHEAVQYLLALGHTRIAAVTGPMNTKSANGRLQGYRDALEQAGLIVDDKLIIEGDYHIDAGVEATEKLLQLKQRPTAIFCFNDDMAIGAINVLQANDYRVPEDMSVIGFDNILYSTYVRPALTTVSQPVEEIGRLCAEKLIARLRGVHSEPSTEYVSHQLVIRDSTGPAPE</sequence>
<keyword evidence="1" id="KW-0678">Repressor</keyword>
<feature type="domain" description="HTH lacI-type" evidence="5">
    <location>
        <begin position="4"/>
        <end position="58"/>
    </location>
</feature>
<dbReference type="GO" id="GO:0003700">
    <property type="term" value="F:DNA-binding transcription factor activity"/>
    <property type="evidence" value="ECO:0007669"/>
    <property type="project" value="TreeGrafter"/>
</dbReference>
<dbReference type="SUPFAM" id="SSF47413">
    <property type="entry name" value="lambda repressor-like DNA-binding domains"/>
    <property type="match status" value="1"/>
</dbReference>
<dbReference type="Gene3D" id="3.40.50.2300">
    <property type="match status" value="2"/>
</dbReference>
<dbReference type="InterPro" id="IPR000843">
    <property type="entry name" value="HTH_LacI"/>
</dbReference>
<keyword evidence="3 6" id="KW-0238">DNA-binding</keyword>
<dbReference type="PANTHER" id="PTHR30146">
    <property type="entry name" value="LACI-RELATED TRANSCRIPTIONAL REPRESSOR"/>
    <property type="match status" value="1"/>
</dbReference>
<dbReference type="InterPro" id="IPR046335">
    <property type="entry name" value="LacI/GalR-like_sensor"/>
</dbReference>
<proteinExistence type="predicted"/>
<accession>A0A8J2U2J2</accession>
<dbReference type="CDD" id="cd06284">
    <property type="entry name" value="PBP1_LacI-like"/>
    <property type="match status" value="1"/>
</dbReference>
<dbReference type="SMART" id="SM00354">
    <property type="entry name" value="HTH_LACI"/>
    <property type="match status" value="1"/>
</dbReference>
<evidence type="ECO:0000256" key="2">
    <source>
        <dbReference type="ARBA" id="ARBA00023015"/>
    </source>
</evidence>
<comment type="caution">
    <text evidence="6">The sequence shown here is derived from an EMBL/GenBank/DDBJ whole genome shotgun (WGS) entry which is preliminary data.</text>
</comment>
<dbReference type="RefSeq" id="WP_087504492.1">
    <property type="nucleotide sequence ID" value="NZ_BMDX01000002.1"/>
</dbReference>
<dbReference type="AlphaFoldDB" id="A0A8J2U2J2"/>
<dbReference type="PROSITE" id="PS50932">
    <property type="entry name" value="HTH_LACI_2"/>
    <property type="match status" value="1"/>
</dbReference>
<evidence type="ECO:0000259" key="5">
    <source>
        <dbReference type="PROSITE" id="PS50932"/>
    </source>
</evidence>
<dbReference type="PANTHER" id="PTHR30146:SF151">
    <property type="entry name" value="HTH-TYPE TRANSCRIPTIONAL REPRESSOR CYTR"/>
    <property type="match status" value="1"/>
</dbReference>
<keyword evidence="4" id="KW-0804">Transcription</keyword>
<protein>
    <submittedName>
        <fullName evidence="6">DNA-binding transcriptional regulator CytR</fullName>
    </submittedName>
</protein>
<organism evidence="6 7">
    <name type="scientific">Neiella marina</name>
    <dbReference type="NCBI Taxonomy" id="508461"/>
    <lineage>
        <taxon>Bacteria</taxon>
        <taxon>Pseudomonadati</taxon>
        <taxon>Pseudomonadota</taxon>
        <taxon>Gammaproteobacteria</taxon>
        <taxon>Alteromonadales</taxon>
        <taxon>Echinimonadaceae</taxon>
        <taxon>Neiella</taxon>
    </lineage>
</organism>
<dbReference type="Gene3D" id="1.10.260.40">
    <property type="entry name" value="lambda repressor-like DNA-binding domains"/>
    <property type="match status" value="1"/>
</dbReference>
<dbReference type="Proteomes" id="UP000619743">
    <property type="component" value="Unassembled WGS sequence"/>
</dbReference>
<evidence type="ECO:0000313" key="6">
    <source>
        <dbReference type="EMBL" id="GGA66815.1"/>
    </source>
</evidence>
<dbReference type="InterPro" id="IPR010982">
    <property type="entry name" value="Lambda_DNA-bd_dom_sf"/>
</dbReference>
<keyword evidence="2" id="KW-0805">Transcription regulation</keyword>
<evidence type="ECO:0000313" key="7">
    <source>
        <dbReference type="Proteomes" id="UP000619743"/>
    </source>
</evidence>